<dbReference type="SUPFAM" id="SSF52540">
    <property type="entry name" value="P-loop containing nucleoside triphosphate hydrolases"/>
    <property type="match status" value="1"/>
</dbReference>
<dbReference type="EMBL" id="JAAMPI010001531">
    <property type="protein sequence ID" value="KAF4624869.1"/>
    <property type="molecule type" value="Genomic_DNA"/>
</dbReference>
<comment type="caution">
    <text evidence="3">The sequence shown here is derived from an EMBL/GenBank/DDBJ whole genome shotgun (WGS) entry which is preliminary data.</text>
</comment>
<keyword evidence="2" id="KW-1133">Transmembrane helix</keyword>
<accession>A0A8H4VYU5</accession>
<gene>
    <name evidence="3" type="ORF">G7Y89_g13298</name>
</gene>
<dbReference type="OrthoDB" id="4918558at2759"/>
<dbReference type="Proteomes" id="UP000566819">
    <property type="component" value="Unassembled WGS sequence"/>
</dbReference>
<feature type="transmembrane region" description="Helical" evidence="2">
    <location>
        <begin position="42"/>
        <end position="64"/>
    </location>
</feature>
<sequence length="434" mass="48541">MLFGMFFAFWRFMEIITLIPTLGMLAYFVNAYASNNALTPNYILVLFIVSVLAAVWAICTLFTYHRTKNNALFVSFIDLCFVGALIAGVYELRGISNWSCSSIDSSSNGPFFSISFGSSTFDVSGYHINTNKTCAMLKASFAFGIMNCVFFFITSLMALFVGRGQVSDDRKDTYVSRETYHSHGRRRSGSHRSSHHSTRRSHSGRRSASVLAELSPPPLKAHSPSCLLTLVSSQEVISQQIQPTKYLPHHGSCEYKSHLWDVVWDESAFKKLIIEPKRRDLICSLVKSHRNDKHGFDDIIRNKGKGLVGLLSRGPGVGKTLTAEVVAELTHKLLYTISAGELGTGFERVDMRLQMALDITRSNLDMLQNAMVIIDTSYLGRIHFKINYPALDEKSRAQVWKDFLSTIPPGIAKLSLSDENITRLAQIPLNGREV</sequence>
<feature type="transmembrane region" description="Helical" evidence="2">
    <location>
        <begin position="141"/>
        <end position="161"/>
    </location>
</feature>
<feature type="compositionally biased region" description="Basic residues" evidence="1">
    <location>
        <begin position="182"/>
        <end position="205"/>
    </location>
</feature>
<reference evidence="3 4" key="1">
    <citation type="submission" date="2020-03" db="EMBL/GenBank/DDBJ databases">
        <title>Draft Genome Sequence of Cudoniella acicularis.</title>
        <authorList>
            <person name="Buettner E."/>
            <person name="Kellner H."/>
        </authorList>
    </citation>
    <scope>NUCLEOTIDE SEQUENCE [LARGE SCALE GENOMIC DNA]</scope>
    <source>
        <strain evidence="3 4">DSM 108380</strain>
    </source>
</reference>
<feature type="transmembrane region" description="Helical" evidence="2">
    <location>
        <begin position="12"/>
        <end position="30"/>
    </location>
</feature>
<protein>
    <recommendedName>
        <fullName evidence="5">ATPase AAA-type core domain-containing protein</fullName>
    </recommendedName>
</protein>
<organism evidence="3 4">
    <name type="scientific">Cudoniella acicularis</name>
    <dbReference type="NCBI Taxonomy" id="354080"/>
    <lineage>
        <taxon>Eukaryota</taxon>
        <taxon>Fungi</taxon>
        <taxon>Dikarya</taxon>
        <taxon>Ascomycota</taxon>
        <taxon>Pezizomycotina</taxon>
        <taxon>Leotiomycetes</taxon>
        <taxon>Helotiales</taxon>
        <taxon>Tricladiaceae</taxon>
        <taxon>Cudoniella</taxon>
    </lineage>
</organism>
<dbReference type="PANTHER" id="PTHR46411">
    <property type="entry name" value="FAMILY ATPASE, PUTATIVE-RELATED"/>
    <property type="match status" value="1"/>
</dbReference>
<keyword evidence="4" id="KW-1185">Reference proteome</keyword>
<dbReference type="PANTHER" id="PTHR46411:SF2">
    <property type="entry name" value="AAA+ ATPASE DOMAIN-CONTAINING PROTEIN"/>
    <property type="match status" value="1"/>
</dbReference>
<name>A0A8H4VYU5_9HELO</name>
<dbReference type="AlphaFoldDB" id="A0A8H4VYU5"/>
<evidence type="ECO:0000313" key="3">
    <source>
        <dbReference type="EMBL" id="KAF4624869.1"/>
    </source>
</evidence>
<keyword evidence="2" id="KW-0812">Transmembrane</keyword>
<evidence type="ECO:0000256" key="2">
    <source>
        <dbReference type="SAM" id="Phobius"/>
    </source>
</evidence>
<evidence type="ECO:0008006" key="5">
    <source>
        <dbReference type="Google" id="ProtNLM"/>
    </source>
</evidence>
<dbReference type="InterPro" id="IPR027417">
    <property type="entry name" value="P-loop_NTPase"/>
</dbReference>
<feature type="region of interest" description="Disordered" evidence="1">
    <location>
        <begin position="177"/>
        <end position="209"/>
    </location>
</feature>
<proteinExistence type="predicted"/>
<feature type="transmembrane region" description="Helical" evidence="2">
    <location>
        <begin position="71"/>
        <end position="90"/>
    </location>
</feature>
<keyword evidence="2" id="KW-0472">Membrane</keyword>
<evidence type="ECO:0000256" key="1">
    <source>
        <dbReference type="SAM" id="MobiDB-lite"/>
    </source>
</evidence>
<evidence type="ECO:0000313" key="4">
    <source>
        <dbReference type="Proteomes" id="UP000566819"/>
    </source>
</evidence>
<dbReference type="Gene3D" id="3.40.50.300">
    <property type="entry name" value="P-loop containing nucleotide triphosphate hydrolases"/>
    <property type="match status" value="1"/>
</dbReference>